<accession>A0A2W7NH34</accession>
<dbReference type="InterPro" id="IPR013024">
    <property type="entry name" value="GGCT-like"/>
</dbReference>
<reference evidence="1 2" key="1">
    <citation type="submission" date="2018-06" db="EMBL/GenBank/DDBJ databases">
        <title>Genomic Encyclopedia of Archaeal and Bacterial Type Strains, Phase II (KMG-II): from individual species to whole genera.</title>
        <authorList>
            <person name="Goeker M."/>
        </authorList>
    </citation>
    <scope>NUCLEOTIDE SEQUENCE [LARGE SCALE GENOMIC DNA]</scope>
    <source>
        <strain evidence="1 2">DSM 22009</strain>
    </source>
</reference>
<sequence length="205" mass="22728">MSDPYFFGYGSLVNRRTHAYAPAHPATLPGWRREWRATTLRPAAFLTAHPDPEVEIDGLIAPVPNHDWAALDLREAAYERVPAPGTRHPLDPEIDIAVYAVAVDTATDVESRPILLSYLDVVVQGFLDEFGEDGVERFFRTTGNWHLPVADDRSAALYPRAQTLSAAEIALVDRWLDTLEVRRVAPADTDLGRDARPRSPAIPAP</sequence>
<protein>
    <recommendedName>
        <fullName evidence="3">Gamma-glutamyl AIG2-like cyclotransferase</fullName>
    </recommendedName>
</protein>
<keyword evidence="2" id="KW-1185">Reference proteome</keyword>
<organism evidence="1 2">
    <name type="scientific">Palleronia aestuarii</name>
    <dbReference type="NCBI Taxonomy" id="568105"/>
    <lineage>
        <taxon>Bacteria</taxon>
        <taxon>Pseudomonadati</taxon>
        <taxon>Pseudomonadota</taxon>
        <taxon>Alphaproteobacteria</taxon>
        <taxon>Rhodobacterales</taxon>
        <taxon>Roseobacteraceae</taxon>
        <taxon>Palleronia</taxon>
    </lineage>
</organism>
<dbReference type="InterPro" id="IPR036568">
    <property type="entry name" value="GGCT-like_sf"/>
</dbReference>
<gene>
    <name evidence="1" type="ORF">LX81_00189</name>
</gene>
<evidence type="ECO:0008006" key="3">
    <source>
        <dbReference type="Google" id="ProtNLM"/>
    </source>
</evidence>
<dbReference type="SUPFAM" id="SSF110857">
    <property type="entry name" value="Gamma-glutamyl cyclotransferase-like"/>
    <property type="match status" value="1"/>
</dbReference>
<dbReference type="Gene3D" id="3.10.490.10">
    <property type="entry name" value="Gamma-glutamyl cyclotransferase-like"/>
    <property type="match status" value="1"/>
</dbReference>
<dbReference type="AlphaFoldDB" id="A0A2W7NH34"/>
<name>A0A2W7NH34_9RHOB</name>
<dbReference type="EMBL" id="QKZL01000001">
    <property type="protein sequence ID" value="PZX19731.1"/>
    <property type="molecule type" value="Genomic_DNA"/>
</dbReference>
<comment type="caution">
    <text evidence="1">The sequence shown here is derived from an EMBL/GenBank/DDBJ whole genome shotgun (WGS) entry which is preliminary data.</text>
</comment>
<evidence type="ECO:0000313" key="1">
    <source>
        <dbReference type="EMBL" id="PZX19731.1"/>
    </source>
</evidence>
<dbReference type="Proteomes" id="UP000248916">
    <property type="component" value="Unassembled WGS sequence"/>
</dbReference>
<proteinExistence type="predicted"/>
<dbReference type="CDD" id="cd06661">
    <property type="entry name" value="GGCT_like"/>
    <property type="match status" value="1"/>
</dbReference>
<evidence type="ECO:0000313" key="2">
    <source>
        <dbReference type="Proteomes" id="UP000248916"/>
    </source>
</evidence>
<dbReference type="RefSeq" id="WP_234822440.1">
    <property type="nucleotide sequence ID" value="NZ_QKZL01000001.1"/>
</dbReference>